<dbReference type="KEGG" id="pfy:PFICI_07812"/>
<keyword evidence="2" id="KW-0132">Cell division</keyword>
<feature type="region of interest" description="Disordered" evidence="6">
    <location>
        <begin position="89"/>
        <end position="124"/>
    </location>
</feature>
<dbReference type="GeneID" id="19272825"/>
<dbReference type="Pfam" id="PF05839">
    <property type="entry name" value="Apc13p"/>
    <property type="match status" value="1"/>
</dbReference>
<sequence>MNKDSCHTQIHLHSPRHADLFEDFCGPHARLPDDDVWVPPQHRPVNPEDEDDVVPDQHAAFGIQKATQRTREPAWRDLGLAALMHKGPGGAGGGAGGKGGGAAAGAGVGAKGPGNGGFVRGLPR</sequence>
<evidence type="ECO:0000256" key="5">
    <source>
        <dbReference type="ARBA" id="ARBA00023306"/>
    </source>
</evidence>
<evidence type="ECO:0000256" key="1">
    <source>
        <dbReference type="ARBA" id="ARBA00006940"/>
    </source>
</evidence>
<dbReference type="InParanoid" id="W3X2D0"/>
<keyword evidence="5" id="KW-0131">Cell cycle</keyword>
<dbReference type="AlphaFoldDB" id="W3X2D0"/>
<keyword evidence="3" id="KW-0498">Mitosis</keyword>
<dbReference type="OMA" id="HRPINPE"/>
<dbReference type="Proteomes" id="UP000030651">
    <property type="component" value="Unassembled WGS sequence"/>
</dbReference>
<dbReference type="GO" id="GO:0005680">
    <property type="term" value="C:anaphase-promoting complex"/>
    <property type="evidence" value="ECO:0007669"/>
    <property type="project" value="InterPro"/>
</dbReference>
<organism evidence="7 8">
    <name type="scientific">Pestalotiopsis fici (strain W106-1 / CGMCC3.15140)</name>
    <dbReference type="NCBI Taxonomy" id="1229662"/>
    <lineage>
        <taxon>Eukaryota</taxon>
        <taxon>Fungi</taxon>
        <taxon>Dikarya</taxon>
        <taxon>Ascomycota</taxon>
        <taxon>Pezizomycotina</taxon>
        <taxon>Sordariomycetes</taxon>
        <taxon>Xylariomycetidae</taxon>
        <taxon>Amphisphaeriales</taxon>
        <taxon>Sporocadaceae</taxon>
        <taxon>Pestalotiopsis</taxon>
    </lineage>
</organism>
<dbReference type="PANTHER" id="PTHR28526">
    <property type="entry name" value="ANAPHASE-PROMOTING COMPLEX SUBUNIT 13"/>
    <property type="match status" value="1"/>
</dbReference>
<name>W3X2D0_PESFW</name>
<reference evidence="8" key="1">
    <citation type="journal article" date="2015" name="BMC Genomics">
        <title>Genomic and transcriptomic analysis of the endophytic fungus Pestalotiopsis fici reveals its lifestyle and high potential for synthesis of natural products.</title>
        <authorList>
            <person name="Wang X."/>
            <person name="Zhang X."/>
            <person name="Liu L."/>
            <person name="Xiang M."/>
            <person name="Wang W."/>
            <person name="Sun X."/>
            <person name="Che Y."/>
            <person name="Guo L."/>
            <person name="Liu G."/>
            <person name="Guo L."/>
            <person name="Wang C."/>
            <person name="Yin W.B."/>
            <person name="Stadler M."/>
            <person name="Zhang X."/>
            <person name="Liu X."/>
        </authorList>
    </citation>
    <scope>NUCLEOTIDE SEQUENCE [LARGE SCALE GENOMIC DNA]</scope>
    <source>
        <strain evidence="8">W106-1 / CGMCC3.15140</strain>
    </source>
</reference>
<accession>W3X2D0</accession>
<dbReference type="HOGENOM" id="CLU_083683_3_2_1"/>
<dbReference type="PANTHER" id="PTHR28526:SF1">
    <property type="entry name" value="ANAPHASE-PROMOTING COMPLEX SUBUNIT 13"/>
    <property type="match status" value="1"/>
</dbReference>
<evidence type="ECO:0000313" key="8">
    <source>
        <dbReference type="Proteomes" id="UP000030651"/>
    </source>
</evidence>
<evidence type="ECO:0000256" key="2">
    <source>
        <dbReference type="ARBA" id="ARBA00022618"/>
    </source>
</evidence>
<dbReference type="EMBL" id="KI912113">
    <property type="protein sequence ID" value="ETS80283.1"/>
    <property type="molecule type" value="Genomic_DNA"/>
</dbReference>
<dbReference type="OrthoDB" id="2351920at2759"/>
<evidence type="ECO:0000256" key="6">
    <source>
        <dbReference type="SAM" id="MobiDB-lite"/>
    </source>
</evidence>
<gene>
    <name evidence="7" type="ORF">PFICI_07812</name>
</gene>
<protein>
    <submittedName>
        <fullName evidence="7">Uncharacterized protein</fullName>
    </submittedName>
</protein>
<dbReference type="InterPro" id="IPR008401">
    <property type="entry name" value="Apc13"/>
</dbReference>
<keyword evidence="8" id="KW-1185">Reference proteome</keyword>
<dbReference type="RefSeq" id="XP_007834584.1">
    <property type="nucleotide sequence ID" value="XM_007836393.1"/>
</dbReference>
<dbReference type="eggNOG" id="ENOG502S7KP">
    <property type="taxonomic scope" value="Eukaryota"/>
</dbReference>
<comment type="similarity">
    <text evidence="1">Belongs to the APC13 family.</text>
</comment>
<evidence type="ECO:0000313" key="7">
    <source>
        <dbReference type="EMBL" id="ETS80283.1"/>
    </source>
</evidence>
<proteinExistence type="inferred from homology"/>
<evidence type="ECO:0000256" key="3">
    <source>
        <dbReference type="ARBA" id="ARBA00022776"/>
    </source>
</evidence>
<evidence type="ECO:0000256" key="4">
    <source>
        <dbReference type="ARBA" id="ARBA00022786"/>
    </source>
</evidence>
<dbReference type="GO" id="GO:0051301">
    <property type="term" value="P:cell division"/>
    <property type="evidence" value="ECO:0007669"/>
    <property type="project" value="UniProtKB-KW"/>
</dbReference>
<keyword evidence="4" id="KW-0833">Ubl conjugation pathway</keyword>
<dbReference type="STRING" id="1229662.W3X2D0"/>